<dbReference type="EC" id="1.-.-.-" evidence="8"/>
<evidence type="ECO:0000256" key="2">
    <source>
        <dbReference type="ARBA" id="ARBA00022692"/>
    </source>
</evidence>
<feature type="domain" description="Fatty acid hydroxylase" evidence="7">
    <location>
        <begin position="126"/>
        <end position="258"/>
    </location>
</feature>
<proteinExistence type="predicted"/>
<feature type="region of interest" description="Disordered" evidence="5">
    <location>
        <begin position="277"/>
        <end position="300"/>
    </location>
</feature>
<gene>
    <name evidence="8" type="ORF">ACCI51_06855</name>
</gene>
<dbReference type="GO" id="GO:0016491">
    <property type="term" value="F:oxidoreductase activity"/>
    <property type="evidence" value="ECO:0007669"/>
    <property type="project" value="UniProtKB-KW"/>
</dbReference>
<keyword evidence="3 6" id="KW-1133">Transmembrane helix</keyword>
<keyword evidence="2 6" id="KW-0812">Transmembrane</keyword>
<name>A0ABV4NM31_9GAMM</name>
<evidence type="ECO:0000256" key="5">
    <source>
        <dbReference type="SAM" id="MobiDB-lite"/>
    </source>
</evidence>
<evidence type="ECO:0000256" key="6">
    <source>
        <dbReference type="SAM" id="Phobius"/>
    </source>
</evidence>
<dbReference type="InterPro" id="IPR006694">
    <property type="entry name" value="Fatty_acid_hydroxylase"/>
</dbReference>
<keyword evidence="9" id="KW-1185">Reference proteome</keyword>
<dbReference type="Pfam" id="PF04116">
    <property type="entry name" value="FA_hydroxylase"/>
    <property type="match status" value="1"/>
</dbReference>
<feature type="transmembrane region" description="Helical" evidence="6">
    <location>
        <begin position="39"/>
        <end position="60"/>
    </location>
</feature>
<dbReference type="Proteomes" id="UP001569414">
    <property type="component" value="Unassembled WGS sequence"/>
</dbReference>
<organism evidence="8 9">
    <name type="scientific">Microbulbifer echini</name>
    <dbReference type="NCBI Taxonomy" id="1529067"/>
    <lineage>
        <taxon>Bacteria</taxon>
        <taxon>Pseudomonadati</taxon>
        <taxon>Pseudomonadota</taxon>
        <taxon>Gammaproteobacteria</taxon>
        <taxon>Cellvibrionales</taxon>
        <taxon>Microbulbiferaceae</taxon>
        <taxon>Microbulbifer</taxon>
    </lineage>
</organism>
<reference evidence="8 9" key="1">
    <citation type="submission" date="2024-08" db="EMBL/GenBank/DDBJ databases">
        <authorList>
            <person name="Ishaq N."/>
        </authorList>
    </citation>
    <scope>NUCLEOTIDE SEQUENCE [LARGE SCALE GENOMIC DNA]</scope>
    <source>
        <strain evidence="8 9">JCM 30400</strain>
    </source>
</reference>
<keyword evidence="8" id="KW-0560">Oxidoreductase</keyword>
<dbReference type="RefSeq" id="WP_371843070.1">
    <property type="nucleotide sequence ID" value="NZ_JBGMEL010000005.1"/>
</dbReference>
<evidence type="ECO:0000313" key="9">
    <source>
        <dbReference type="Proteomes" id="UP001569414"/>
    </source>
</evidence>
<protein>
    <submittedName>
        <fullName evidence="8">Sterol desaturase family protein</fullName>
        <ecNumber evidence="8">1.-.-.-</ecNumber>
    </submittedName>
</protein>
<comment type="caution">
    <text evidence="8">The sequence shown here is derived from an EMBL/GenBank/DDBJ whole genome shotgun (WGS) entry which is preliminary data.</text>
</comment>
<evidence type="ECO:0000256" key="4">
    <source>
        <dbReference type="ARBA" id="ARBA00023136"/>
    </source>
</evidence>
<evidence type="ECO:0000256" key="3">
    <source>
        <dbReference type="ARBA" id="ARBA00022989"/>
    </source>
</evidence>
<feature type="transmembrane region" description="Helical" evidence="6">
    <location>
        <begin position="117"/>
        <end position="137"/>
    </location>
</feature>
<keyword evidence="4 6" id="KW-0472">Membrane</keyword>
<evidence type="ECO:0000313" key="8">
    <source>
        <dbReference type="EMBL" id="MFA0790259.1"/>
    </source>
</evidence>
<dbReference type="PANTHER" id="PTHR11863">
    <property type="entry name" value="STEROL DESATURASE"/>
    <property type="match status" value="1"/>
</dbReference>
<sequence length="300" mass="34860">MAGDADRSTKAAAKTMDGETMDFLADVAHYGAIHFKLTLFRYVLAASVMSICAGWLFRAWMNRRRIQKRRASWGDIRREVSYSMLTVCIFTLFGITINLLQDMGIAKLYWNWSDYPLWWGILSLPVVLLLHDAYFYWTHRAMHHPKVFKHFHRLHHISRTPTPWTAYSFSVGEIFINGLFSPLIALTIPLHPSIWLSFLFIMIFRNAMLHTGREFHPRGWVDGALDNMTTTTHHDLHHQRFQGNYGFYFTWWDRLMGTEFKDYKEVFRQAVDGKLHGEQQPQEGTLAGATADSEPGKITA</sequence>
<feature type="transmembrane region" description="Helical" evidence="6">
    <location>
        <begin position="80"/>
        <end position="97"/>
    </location>
</feature>
<evidence type="ECO:0000259" key="7">
    <source>
        <dbReference type="Pfam" id="PF04116"/>
    </source>
</evidence>
<comment type="subcellular location">
    <subcellularLocation>
        <location evidence="1">Membrane</location>
    </subcellularLocation>
</comment>
<dbReference type="InterPro" id="IPR050307">
    <property type="entry name" value="Sterol_Desaturase_Related"/>
</dbReference>
<evidence type="ECO:0000256" key="1">
    <source>
        <dbReference type="ARBA" id="ARBA00004370"/>
    </source>
</evidence>
<accession>A0ABV4NM31</accession>
<dbReference type="EMBL" id="JBGMEL010000005">
    <property type="protein sequence ID" value="MFA0790259.1"/>
    <property type="molecule type" value="Genomic_DNA"/>
</dbReference>